<feature type="transmembrane region" description="Helical" evidence="1">
    <location>
        <begin position="40"/>
        <end position="60"/>
    </location>
</feature>
<dbReference type="AlphaFoldDB" id="C7ML99"/>
<dbReference type="HOGENOM" id="CLU_2449663_0_0_11"/>
<organism evidence="2 3">
    <name type="scientific">Cryptobacterium curtum (strain ATCC 700683 / DSM 15641 / CCUG 43107 / 12-3)</name>
    <dbReference type="NCBI Taxonomy" id="469378"/>
    <lineage>
        <taxon>Bacteria</taxon>
        <taxon>Bacillati</taxon>
        <taxon>Actinomycetota</taxon>
        <taxon>Coriobacteriia</taxon>
        <taxon>Eggerthellales</taxon>
        <taxon>Eggerthellaceae</taxon>
        <taxon>Cryptobacterium</taxon>
    </lineage>
</organism>
<gene>
    <name evidence="2" type="ordered locus">Ccur_13710</name>
</gene>
<dbReference type="EMBL" id="CP001682">
    <property type="protein sequence ID" value="ACU95046.1"/>
    <property type="molecule type" value="Genomic_DNA"/>
</dbReference>
<keyword evidence="1" id="KW-0812">Transmembrane</keyword>
<feature type="transmembrane region" description="Helical" evidence="1">
    <location>
        <begin position="14"/>
        <end position="34"/>
    </location>
</feature>
<evidence type="ECO:0000313" key="2">
    <source>
        <dbReference type="EMBL" id="ACU95046.1"/>
    </source>
</evidence>
<dbReference type="Proteomes" id="UP000000954">
    <property type="component" value="Chromosome"/>
</dbReference>
<dbReference type="KEGG" id="ccu:Ccur_13710"/>
<evidence type="ECO:0000256" key="1">
    <source>
        <dbReference type="SAM" id="Phobius"/>
    </source>
</evidence>
<keyword evidence="1" id="KW-1133">Transmembrane helix</keyword>
<evidence type="ECO:0000313" key="3">
    <source>
        <dbReference type="Proteomes" id="UP000000954"/>
    </source>
</evidence>
<keyword evidence="1" id="KW-0472">Membrane</keyword>
<dbReference type="STRING" id="469378.Ccur_13710"/>
<reference evidence="2 3" key="1">
    <citation type="journal article" date="2009" name="Stand. Genomic Sci.">
        <title>Complete genome sequence of Cryptobacterium curtum type strain (12-3).</title>
        <authorList>
            <person name="Mavrommatis K."/>
            <person name="Pukall R."/>
            <person name="Rohde C."/>
            <person name="Chen F."/>
            <person name="Sims D."/>
            <person name="Brettin T."/>
            <person name="Kuske C."/>
            <person name="Detter J.C."/>
            <person name="Han C."/>
            <person name="Lapidus A."/>
            <person name="Copeland A."/>
            <person name="Glavina Del Rio T."/>
            <person name="Nolan M."/>
            <person name="Lucas S."/>
            <person name="Tice H."/>
            <person name="Cheng J.F."/>
            <person name="Bruce D."/>
            <person name="Goodwin L."/>
            <person name="Pitluck S."/>
            <person name="Ovchinnikova G."/>
            <person name="Pati A."/>
            <person name="Ivanova N."/>
            <person name="Chen A."/>
            <person name="Palaniappan K."/>
            <person name="Chain P."/>
            <person name="D'haeseleer P."/>
            <person name="Goker M."/>
            <person name="Bristow J."/>
            <person name="Eisen J.A."/>
            <person name="Markowitz V."/>
            <person name="Hugenholtz P."/>
            <person name="Rohde M."/>
            <person name="Klenk H.P."/>
            <person name="Kyrpides N.C."/>
        </authorList>
    </citation>
    <scope>NUCLEOTIDE SEQUENCE [LARGE SCALE GENOMIC DNA]</scope>
    <source>
        <strain evidence="3">ATCC 700683 / DSM 15641 / 12-3</strain>
    </source>
</reference>
<dbReference type="RefSeq" id="WP_015778909.1">
    <property type="nucleotide sequence ID" value="NC_013170.1"/>
</dbReference>
<proteinExistence type="predicted"/>
<accession>C7ML99</accession>
<dbReference type="OrthoDB" id="10000106at2"/>
<name>C7ML99_CRYCD</name>
<sequence>MSQQNNDSQKNPYALKRTISGLVCLASLVVYLIVPGEAFSWQKIVTLLVFFALIMVVTFFQQEYRSWQVQHRNPDSYDEAGRYHKDRDI</sequence>
<protein>
    <submittedName>
        <fullName evidence="2">Uncharacterized protein</fullName>
    </submittedName>
</protein>
<keyword evidence="3" id="KW-1185">Reference proteome</keyword>